<dbReference type="InterPro" id="IPR056520">
    <property type="entry name" value="ARM_KDM8_N"/>
</dbReference>
<evidence type="ECO:0000313" key="10">
    <source>
        <dbReference type="Proteomes" id="UP001061958"/>
    </source>
</evidence>
<comment type="subcellular location">
    <subcellularLocation>
        <location evidence="2">Nucleus</location>
    </subcellularLocation>
</comment>
<proteinExistence type="predicted"/>
<keyword evidence="10" id="KW-1185">Reference proteome</keyword>
<evidence type="ECO:0000256" key="1">
    <source>
        <dbReference type="ARBA" id="ARBA00001954"/>
    </source>
</evidence>
<evidence type="ECO:0000256" key="2">
    <source>
        <dbReference type="ARBA" id="ARBA00004123"/>
    </source>
</evidence>
<evidence type="ECO:0000259" key="8">
    <source>
        <dbReference type="PROSITE" id="PS51184"/>
    </source>
</evidence>
<comment type="cofactor">
    <cofactor evidence="1">
        <name>Fe(2+)</name>
        <dbReference type="ChEBI" id="CHEBI:29033"/>
    </cofactor>
</comment>
<sequence length="413" mass="47907">MTNLAIDRLAQREISHWQTILQKEYDGQAACFLLKKLLKELRTLPRITFAELWNEQERSCSVANAHKLAKGLLTKSWEELHVGEWSVVPQVWREIYAFVSLVFVCTDVSRDIEEASRLLDLAVLLGTESWKEDILACLEYLESVRTGYVSLSSDTVLQQQAHRLVVDSCIAPSGVVKYPLSERHRPSLETFFNQYMKPQRPLLIKGVATEWPCIKRWNNIVYWKQIAGNRLVPIEIGSSYMSEDWSQQLMKLGDFIDKYIIQSSRRIGYLAQHPLLEQVPSLMNDIQIPEYCYLSETNSLPRIHIWFGPKNTRTPLHYDAQHNLFVQVVGWKYIRLYAPGESSKLYPSEGTLHKNTSLIDDIEQVDTEKYPDYMDAVYQECVVGSGDMLYIPPGYWHYVKALDKSISLSFWWT</sequence>
<gene>
    <name evidence="9" type="ORF">GpartN1_g314.t1</name>
</gene>
<dbReference type="Proteomes" id="UP001061958">
    <property type="component" value="Unassembled WGS sequence"/>
</dbReference>
<dbReference type="PANTHER" id="PTHR12461:SF105">
    <property type="entry name" value="HYPOXIA-INDUCIBLE FACTOR 1-ALPHA INHIBITOR"/>
    <property type="match status" value="1"/>
</dbReference>
<organism evidence="9 10">
    <name type="scientific">Galdieria partita</name>
    <dbReference type="NCBI Taxonomy" id="83374"/>
    <lineage>
        <taxon>Eukaryota</taxon>
        <taxon>Rhodophyta</taxon>
        <taxon>Bangiophyceae</taxon>
        <taxon>Galdieriales</taxon>
        <taxon>Galdieriaceae</taxon>
        <taxon>Galdieria</taxon>
    </lineage>
</organism>
<dbReference type="Gene3D" id="2.60.120.650">
    <property type="entry name" value="Cupin"/>
    <property type="match status" value="1"/>
</dbReference>
<evidence type="ECO:0000256" key="5">
    <source>
        <dbReference type="ARBA" id="ARBA00023002"/>
    </source>
</evidence>
<evidence type="ECO:0000313" key="9">
    <source>
        <dbReference type="EMBL" id="GJQ08523.1"/>
    </source>
</evidence>
<name>A0A9C7PPW7_9RHOD</name>
<dbReference type="SUPFAM" id="SSF51197">
    <property type="entry name" value="Clavaminate synthase-like"/>
    <property type="match status" value="1"/>
</dbReference>
<reference evidence="9" key="2">
    <citation type="submission" date="2022-01" db="EMBL/GenBank/DDBJ databases">
        <authorList>
            <person name="Hirooka S."/>
            <person name="Miyagishima S.Y."/>
        </authorList>
    </citation>
    <scope>NUCLEOTIDE SEQUENCE</scope>
    <source>
        <strain evidence="9">NBRC 102759</strain>
    </source>
</reference>
<dbReference type="Pfam" id="PF13621">
    <property type="entry name" value="Cupin_8"/>
    <property type="match status" value="1"/>
</dbReference>
<keyword evidence="5" id="KW-0560">Oxidoreductase</keyword>
<keyword evidence="3" id="KW-0479">Metal-binding</keyword>
<dbReference type="PANTHER" id="PTHR12461">
    <property type="entry name" value="HYPOXIA-INDUCIBLE FACTOR 1 ALPHA INHIBITOR-RELATED"/>
    <property type="match status" value="1"/>
</dbReference>
<dbReference type="SMART" id="SM00558">
    <property type="entry name" value="JmjC"/>
    <property type="match status" value="1"/>
</dbReference>
<dbReference type="AlphaFoldDB" id="A0A9C7PPW7"/>
<dbReference type="GO" id="GO:0005634">
    <property type="term" value="C:nucleus"/>
    <property type="evidence" value="ECO:0007669"/>
    <property type="project" value="UniProtKB-SubCell"/>
</dbReference>
<keyword evidence="7" id="KW-0539">Nucleus</keyword>
<evidence type="ECO:0000256" key="3">
    <source>
        <dbReference type="ARBA" id="ARBA00022723"/>
    </source>
</evidence>
<dbReference type="EMBL" id="BQMJ01000002">
    <property type="protein sequence ID" value="GJQ08523.1"/>
    <property type="molecule type" value="Genomic_DNA"/>
</dbReference>
<reference evidence="9" key="1">
    <citation type="journal article" date="2022" name="Proc. Natl. Acad. Sci. U.S.A.">
        <title>Life cycle and functional genomics of the unicellular red alga Galdieria for elucidating algal and plant evolution and industrial use.</title>
        <authorList>
            <person name="Hirooka S."/>
            <person name="Itabashi T."/>
            <person name="Ichinose T.M."/>
            <person name="Onuma R."/>
            <person name="Fujiwara T."/>
            <person name="Yamashita S."/>
            <person name="Jong L.W."/>
            <person name="Tomita R."/>
            <person name="Iwane A.H."/>
            <person name="Miyagishima S.Y."/>
        </authorList>
    </citation>
    <scope>NUCLEOTIDE SEQUENCE</scope>
    <source>
        <strain evidence="9">NBRC 102759</strain>
    </source>
</reference>
<protein>
    <recommendedName>
        <fullName evidence="8">JmjC domain-containing protein</fullName>
    </recommendedName>
</protein>
<dbReference type="InterPro" id="IPR041667">
    <property type="entry name" value="Cupin_8"/>
</dbReference>
<feature type="domain" description="JmjC" evidence="8">
    <location>
        <begin position="277"/>
        <end position="413"/>
    </location>
</feature>
<dbReference type="GO" id="GO:0051213">
    <property type="term" value="F:dioxygenase activity"/>
    <property type="evidence" value="ECO:0007669"/>
    <property type="project" value="UniProtKB-KW"/>
</dbReference>
<dbReference type="PROSITE" id="PS51184">
    <property type="entry name" value="JMJC"/>
    <property type="match status" value="1"/>
</dbReference>
<keyword evidence="4" id="KW-0223">Dioxygenase</keyword>
<dbReference type="Pfam" id="PF24472">
    <property type="entry name" value="ARM_KDM8_N"/>
    <property type="match status" value="1"/>
</dbReference>
<comment type="caution">
    <text evidence="9">The sequence shown here is derived from an EMBL/GenBank/DDBJ whole genome shotgun (WGS) entry which is preliminary data.</text>
</comment>
<dbReference type="OrthoDB" id="47172at2759"/>
<keyword evidence="6" id="KW-0408">Iron</keyword>
<evidence type="ECO:0000256" key="7">
    <source>
        <dbReference type="ARBA" id="ARBA00023242"/>
    </source>
</evidence>
<accession>A0A9C7PPW7</accession>
<evidence type="ECO:0000256" key="6">
    <source>
        <dbReference type="ARBA" id="ARBA00023004"/>
    </source>
</evidence>
<evidence type="ECO:0000256" key="4">
    <source>
        <dbReference type="ARBA" id="ARBA00022964"/>
    </source>
</evidence>
<dbReference type="InterPro" id="IPR003347">
    <property type="entry name" value="JmjC_dom"/>
</dbReference>
<dbReference type="GO" id="GO:0046872">
    <property type="term" value="F:metal ion binding"/>
    <property type="evidence" value="ECO:0007669"/>
    <property type="project" value="UniProtKB-KW"/>
</dbReference>